<evidence type="ECO:0000256" key="1">
    <source>
        <dbReference type="SAM" id="MobiDB-lite"/>
    </source>
</evidence>
<accession>A0A1V3WSH1</accession>
<dbReference type="EMBL" id="MVBN01000007">
    <property type="protein sequence ID" value="OOK69895.1"/>
    <property type="molecule type" value="Genomic_DNA"/>
</dbReference>
<dbReference type="AlphaFoldDB" id="A0A1V3WSH1"/>
<gene>
    <name evidence="2" type="ORF">BZL29_6323</name>
</gene>
<proteinExistence type="predicted"/>
<evidence type="ECO:0000313" key="3">
    <source>
        <dbReference type="Proteomes" id="UP000188532"/>
    </source>
</evidence>
<organism evidence="2 3">
    <name type="scientific">Mycobacterium kansasii</name>
    <dbReference type="NCBI Taxonomy" id="1768"/>
    <lineage>
        <taxon>Bacteria</taxon>
        <taxon>Bacillati</taxon>
        <taxon>Actinomycetota</taxon>
        <taxon>Actinomycetes</taxon>
        <taxon>Mycobacteriales</taxon>
        <taxon>Mycobacteriaceae</taxon>
        <taxon>Mycobacterium</taxon>
    </lineage>
</organism>
<evidence type="ECO:0000313" key="2">
    <source>
        <dbReference type="EMBL" id="OOK69895.1"/>
    </source>
</evidence>
<dbReference type="Proteomes" id="UP000188532">
    <property type="component" value="Unassembled WGS sequence"/>
</dbReference>
<name>A0A1V3WSH1_MYCKA</name>
<sequence>MNIGVVPGNIAATWRTAGGNIQLCGTESPPILVEFPESATVGGWGGVVSLPPPGVEGRGLPGMTESGPP</sequence>
<comment type="caution">
    <text evidence="2">The sequence shown here is derived from an EMBL/GenBank/DDBJ whole genome shotgun (WGS) entry which is preliminary data.</text>
</comment>
<reference evidence="2 3" key="1">
    <citation type="submission" date="2017-02" db="EMBL/GenBank/DDBJ databases">
        <title>Complete genome sequences of Mycobacterium kansasii strains isolated from rhesus macaques.</title>
        <authorList>
            <person name="Panda A."/>
            <person name="Nagaraj S."/>
            <person name="Zhao X."/>
            <person name="Tettelin H."/>
            <person name="Detolla L.J."/>
        </authorList>
    </citation>
    <scope>NUCLEOTIDE SEQUENCE [LARGE SCALE GENOMIC DNA]</scope>
    <source>
        <strain evidence="2 3">11-3469</strain>
    </source>
</reference>
<feature type="region of interest" description="Disordered" evidence="1">
    <location>
        <begin position="50"/>
        <end position="69"/>
    </location>
</feature>
<protein>
    <submittedName>
        <fullName evidence="2">PPE family domain protein</fullName>
    </submittedName>
</protein>